<dbReference type="EMBL" id="CP036433">
    <property type="protein sequence ID" value="QDU95644.1"/>
    <property type="molecule type" value="Genomic_DNA"/>
</dbReference>
<evidence type="ECO:0000256" key="8">
    <source>
        <dbReference type="PIRSR" id="PIRSR000099-3"/>
    </source>
</evidence>
<dbReference type="AlphaFoldDB" id="A0A518DUY8"/>
<evidence type="ECO:0000313" key="12">
    <source>
        <dbReference type="Proteomes" id="UP000317648"/>
    </source>
</evidence>
<dbReference type="FunFam" id="3.40.50.1980:FF:000001">
    <property type="entry name" value="Histidinol dehydrogenase"/>
    <property type="match status" value="1"/>
</dbReference>
<keyword evidence="3 5" id="KW-0862">Zinc</keyword>
<feature type="binding site" evidence="5 8">
    <location>
        <position position="280"/>
    </location>
    <ligand>
        <name>substrate</name>
    </ligand>
</feature>
<evidence type="ECO:0000256" key="3">
    <source>
        <dbReference type="ARBA" id="ARBA00022833"/>
    </source>
</evidence>
<proteinExistence type="inferred from homology"/>
<evidence type="ECO:0000256" key="5">
    <source>
        <dbReference type="HAMAP-Rule" id="MF_01024"/>
    </source>
</evidence>
<keyword evidence="2 5" id="KW-0479">Metal-binding</keyword>
<evidence type="ECO:0000256" key="10">
    <source>
        <dbReference type="RuleBase" id="RU004175"/>
    </source>
</evidence>
<evidence type="ECO:0000256" key="2">
    <source>
        <dbReference type="ARBA" id="ARBA00022723"/>
    </source>
</evidence>
<keyword evidence="12" id="KW-1185">Reference proteome</keyword>
<dbReference type="InterPro" id="IPR022695">
    <property type="entry name" value="Histidinol_DH_monofunct"/>
</dbReference>
<keyword evidence="5" id="KW-0520">NAD</keyword>
<feature type="binding site" evidence="5 9">
    <location>
        <position position="440"/>
    </location>
    <ligand>
        <name>Zn(2+)</name>
        <dbReference type="ChEBI" id="CHEBI:29105"/>
    </ligand>
</feature>
<dbReference type="Gene3D" id="1.20.5.1300">
    <property type="match status" value="1"/>
</dbReference>
<name>A0A518DUY8_9BACT</name>
<dbReference type="KEGG" id="lcre:Pla8534_34600"/>
<dbReference type="NCBIfam" id="TIGR00069">
    <property type="entry name" value="hisD"/>
    <property type="match status" value="1"/>
</dbReference>
<keyword evidence="4 5" id="KW-0560">Oxidoreductase</keyword>
<dbReference type="GO" id="GO:0051287">
    <property type="term" value="F:NAD binding"/>
    <property type="evidence" value="ECO:0007669"/>
    <property type="project" value="InterPro"/>
</dbReference>
<evidence type="ECO:0000256" key="7">
    <source>
        <dbReference type="PIRSR" id="PIRSR000099-1"/>
    </source>
</evidence>
<evidence type="ECO:0000256" key="4">
    <source>
        <dbReference type="ARBA" id="ARBA00023002"/>
    </source>
</evidence>
<dbReference type="UniPathway" id="UPA00031">
    <property type="reaction ID" value="UER00014"/>
</dbReference>
<comment type="catalytic activity">
    <reaction evidence="5">
        <text>L-histidinol + 2 NAD(+) + H2O = L-histidine + 2 NADH + 3 H(+)</text>
        <dbReference type="Rhea" id="RHEA:20641"/>
        <dbReference type="ChEBI" id="CHEBI:15377"/>
        <dbReference type="ChEBI" id="CHEBI:15378"/>
        <dbReference type="ChEBI" id="CHEBI:57540"/>
        <dbReference type="ChEBI" id="CHEBI:57595"/>
        <dbReference type="ChEBI" id="CHEBI:57699"/>
        <dbReference type="ChEBI" id="CHEBI:57945"/>
        <dbReference type="EC" id="1.1.1.23"/>
    </reaction>
</comment>
<comment type="caution">
    <text evidence="5">Lacks conserved residue(s) required for the propagation of feature annotation.</text>
</comment>
<feature type="binding site" evidence="5 9">
    <location>
        <position position="381"/>
    </location>
    <ligand>
        <name>Zn(2+)</name>
        <dbReference type="ChEBI" id="CHEBI:29105"/>
    </ligand>
</feature>
<feature type="binding site" evidence="5 8">
    <location>
        <position position="348"/>
    </location>
    <ligand>
        <name>substrate</name>
    </ligand>
</feature>
<dbReference type="PIRSF" id="PIRSF000099">
    <property type="entry name" value="Histidinol_dh"/>
    <property type="match status" value="1"/>
</dbReference>
<sequence length="458" mass="48463">MSLSIPFIDARRHDVGAALDALREKLSPRGDVVSEAGRRRTIEVFGEALSPQQVVARICRDVQQEGLPAVLRYGLKLDSAELTAATLRVSEAEIDAAHRAADPAFLATVRRIRDNILEFQQALLLRDVEVRRPGVLLRQRYLPLERIGVCVPGGAAAYPSTVLMTAVPAMAAGVKQIAVVAPPTDFGSNNPDVLAVCREAGVSEVYRIGGAQAVAALAYGVEGLPAVDKIVGPGSLFVALAKKHVYGEVDIDSIAGPSEVVVLADETTRPDFTAADLLAQSEHAPGASILITWSEATLNATRAELEKQVARLSRSELTVQSLESFGALILVEDAEQACRLTESIAPEHLHIATDNAAELLAKIRFAGAAFLGNYSPVALGDYAAGPSHVLPTGGTARWASGLTANDFLRGNSVIQYDASALEQIAPDIQLLADKEGLTAHRASVDIRLEDSPAASDPS</sequence>
<feature type="binding site" evidence="5 8">
    <location>
        <position position="435"/>
    </location>
    <ligand>
        <name>substrate</name>
    </ligand>
</feature>
<feature type="binding site" evidence="5 9">
    <location>
        <position position="280"/>
    </location>
    <ligand>
        <name>Zn(2+)</name>
        <dbReference type="ChEBI" id="CHEBI:29105"/>
    </ligand>
</feature>
<comment type="similarity">
    <text evidence="1 5 6 10">Belongs to the histidinol dehydrogenase family.</text>
</comment>
<protein>
    <recommendedName>
        <fullName evidence="5">Histidinol dehydrogenase</fullName>
        <shortName evidence="5">HDH</shortName>
        <ecNumber evidence="5">1.1.1.23</ecNumber>
    </recommendedName>
</protein>
<comment type="cofactor">
    <cofactor evidence="5 9">
        <name>Zn(2+)</name>
        <dbReference type="ChEBI" id="CHEBI:29105"/>
    </cofactor>
    <text evidence="5 9">Binds 1 zinc ion per subunit.</text>
</comment>
<feature type="active site" description="Proton acceptor" evidence="5 7">
    <location>
        <position position="347"/>
    </location>
</feature>
<comment type="function">
    <text evidence="5">Catalyzes the sequential NAD-dependent oxidations of L-histidinol to L-histidinaldehyde and then to L-histidine.</text>
</comment>
<gene>
    <name evidence="5 11" type="primary">hisD</name>
    <name evidence="11" type="ORF">Pla8534_34600</name>
</gene>
<keyword evidence="5" id="KW-0368">Histidine biosynthesis</keyword>
<dbReference type="GO" id="GO:0004399">
    <property type="term" value="F:histidinol dehydrogenase activity"/>
    <property type="evidence" value="ECO:0007669"/>
    <property type="project" value="UniProtKB-UniRule"/>
</dbReference>
<evidence type="ECO:0000256" key="9">
    <source>
        <dbReference type="PIRSR" id="PIRSR000099-4"/>
    </source>
</evidence>
<dbReference type="GO" id="GO:0005829">
    <property type="term" value="C:cytosol"/>
    <property type="evidence" value="ECO:0007669"/>
    <property type="project" value="TreeGrafter"/>
</dbReference>
<dbReference type="GO" id="GO:0008270">
    <property type="term" value="F:zinc ion binding"/>
    <property type="evidence" value="ECO:0007669"/>
    <property type="project" value="UniProtKB-UniRule"/>
</dbReference>
<dbReference type="InterPro" id="IPR016161">
    <property type="entry name" value="Ald_DH/histidinol_DH"/>
</dbReference>
<accession>A0A518DUY8</accession>
<dbReference type="GO" id="GO:0000105">
    <property type="term" value="P:L-histidine biosynthetic process"/>
    <property type="evidence" value="ECO:0007669"/>
    <property type="project" value="UniProtKB-UniRule"/>
</dbReference>
<dbReference type="HAMAP" id="MF_01024">
    <property type="entry name" value="HisD"/>
    <property type="match status" value="1"/>
</dbReference>
<dbReference type="SUPFAM" id="SSF53720">
    <property type="entry name" value="ALDH-like"/>
    <property type="match status" value="1"/>
</dbReference>
<dbReference type="PANTHER" id="PTHR21256">
    <property type="entry name" value="HISTIDINOL DEHYDROGENASE HDH"/>
    <property type="match status" value="1"/>
</dbReference>
<reference evidence="11 12" key="1">
    <citation type="submission" date="2019-02" db="EMBL/GenBank/DDBJ databases">
        <title>Deep-cultivation of Planctomycetes and their phenomic and genomic characterization uncovers novel biology.</title>
        <authorList>
            <person name="Wiegand S."/>
            <person name="Jogler M."/>
            <person name="Boedeker C."/>
            <person name="Pinto D."/>
            <person name="Vollmers J."/>
            <person name="Rivas-Marin E."/>
            <person name="Kohn T."/>
            <person name="Peeters S.H."/>
            <person name="Heuer A."/>
            <person name="Rast P."/>
            <person name="Oberbeckmann S."/>
            <person name="Bunk B."/>
            <person name="Jeske O."/>
            <person name="Meyerdierks A."/>
            <person name="Storesund J.E."/>
            <person name="Kallscheuer N."/>
            <person name="Luecker S."/>
            <person name="Lage O.M."/>
            <person name="Pohl T."/>
            <person name="Merkel B.J."/>
            <person name="Hornburger P."/>
            <person name="Mueller R.-W."/>
            <person name="Bruemmer F."/>
            <person name="Labrenz M."/>
            <person name="Spormann A.M."/>
            <person name="Op den Camp H."/>
            <person name="Overmann J."/>
            <person name="Amann R."/>
            <person name="Jetten M.S.M."/>
            <person name="Mascher T."/>
            <person name="Medema M.H."/>
            <person name="Devos D.P."/>
            <person name="Kaster A.-K."/>
            <person name="Ovreas L."/>
            <person name="Rohde M."/>
            <person name="Galperin M.Y."/>
            <person name="Jogler C."/>
        </authorList>
    </citation>
    <scope>NUCLEOTIDE SEQUENCE [LARGE SCALE GENOMIC DNA]</scope>
    <source>
        <strain evidence="11 12">Pla85_3_4</strain>
    </source>
</reference>
<dbReference type="CDD" id="cd06572">
    <property type="entry name" value="Histidinol_dh"/>
    <property type="match status" value="1"/>
</dbReference>
<comment type="pathway">
    <text evidence="5">Amino-acid biosynthesis; L-histidine biosynthesis; L-histidine from 5-phospho-alpha-D-ribose 1-diphosphate: step 9/9.</text>
</comment>
<dbReference type="PRINTS" id="PR00083">
    <property type="entry name" value="HOLDHDRGNASE"/>
</dbReference>
<feature type="binding site" evidence="5 8">
    <location>
        <position position="283"/>
    </location>
    <ligand>
        <name>substrate</name>
    </ligand>
</feature>
<dbReference type="InterPro" id="IPR012131">
    <property type="entry name" value="Hstdl_DH"/>
</dbReference>
<feature type="binding site" evidence="5 8">
    <location>
        <position position="258"/>
    </location>
    <ligand>
        <name>substrate</name>
    </ligand>
</feature>
<dbReference type="PANTHER" id="PTHR21256:SF2">
    <property type="entry name" value="HISTIDINE BIOSYNTHESIS TRIFUNCTIONAL PROTEIN"/>
    <property type="match status" value="1"/>
</dbReference>
<dbReference type="RefSeq" id="WP_145054356.1">
    <property type="nucleotide sequence ID" value="NZ_CP036433.1"/>
</dbReference>
<feature type="active site" description="Proton acceptor" evidence="5 7">
    <location>
        <position position="348"/>
    </location>
</feature>
<evidence type="ECO:0000256" key="1">
    <source>
        <dbReference type="ARBA" id="ARBA00010178"/>
    </source>
</evidence>
<evidence type="ECO:0000256" key="6">
    <source>
        <dbReference type="PIRNR" id="PIRNR000099"/>
    </source>
</evidence>
<feature type="binding site" evidence="5 9">
    <location>
        <position position="283"/>
    </location>
    <ligand>
        <name>Zn(2+)</name>
        <dbReference type="ChEBI" id="CHEBI:29105"/>
    </ligand>
</feature>
<feature type="binding site" evidence="5 8">
    <location>
        <position position="440"/>
    </location>
    <ligand>
        <name>substrate</name>
    </ligand>
</feature>
<dbReference type="EC" id="1.1.1.23" evidence="5"/>
<dbReference type="Gene3D" id="3.40.50.1980">
    <property type="entry name" value="Nitrogenase molybdenum iron protein domain"/>
    <property type="match status" value="2"/>
</dbReference>
<organism evidence="11 12">
    <name type="scientific">Lignipirellula cremea</name>
    <dbReference type="NCBI Taxonomy" id="2528010"/>
    <lineage>
        <taxon>Bacteria</taxon>
        <taxon>Pseudomonadati</taxon>
        <taxon>Planctomycetota</taxon>
        <taxon>Planctomycetia</taxon>
        <taxon>Pirellulales</taxon>
        <taxon>Pirellulaceae</taxon>
        <taxon>Lignipirellula</taxon>
    </lineage>
</organism>
<evidence type="ECO:0000313" key="11">
    <source>
        <dbReference type="EMBL" id="QDU95644.1"/>
    </source>
</evidence>
<feature type="binding site" evidence="5 8">
    <location>
        <position position="381"/>
    </location>
    <ligand>
        <name>substrate</name>
    </ligand>
</feature>
<dbReference type="Proteomes" id="UP000317648">
    <property type="component" value="Chromosome"/>
</dbReference>
<dbReference type="OrthoDB" id="9805269at2"/>
<keyword evidence="5" id="KW-0028">Amino-acid biosynthesis</keyword>
<dbReference type="Pfam" id="PF00815">
    <property type="entry name" value="Histidinol_dh"/>
    <property type="match status" value="1"/>
</dbReference>